<comment type="similarity">
    <text evidence="5">Belongs to the glutamate--cysteine ligase type 2 family. YbdK subfamily.</text>
</comment>
<dbReference type="EMBL" id="BAAAZG010000048">
    <property type="protein sequence ID" value="GAA4093101.1"/>
    <property type="molecule type" value="Genomic_DNA"/>
</dbReference>
<dbReference type="SUPFAM" id="SSF55931">
    <property type="entry name" value="Glutamine synthetase/guanido kinase"/>
    <property type="match status" value="1"/>
</dbReference>
<evidence type="ECO:0000256" key="5">
    <source>
        <dbReference type="HAMAP-Rule" id="MF_01609"/>
    </source>
</evidence>
<evidence type="ECO:0000313" key="6">
    <source>
        <dbReference type="EMBL" id="GAA4093101.1"/>
    </source>
</evidence>
<keyword evidence="3 5" id="KW-0067">ATP-binding</keyword>
<evidence type="ECO:0000256" key="2">
    <source>
        <dbReference type="ARBA" id="ARBA00022741"/>
    </source>
</evidence>
<protein>
    <recommendedName>
        <fullName evidence="5">Putative glutamate--cysteine ligase 2</fullName>
        <ecNumber evidence="5">6.3.2.2</ecNumber>
    </recommendedName>
    <alternativeName>
        <fullName evidence="5">Gamma-glutamylcysteine synthetase 2</fullName>
        <shortName evidence="5">GCS 2</shortName>
        <shortName evidence="5">Gamma-GCS 2</shortName>
    </alternativeName>
</protein>
<keyword evidence="7" id="KW-1185">Reference proteome</keyword>
<accession>A0ABP7WNN4</accession>
<dbReference type="PANTHER" id="PTHR36510">
    <property type="entry name" value="GLUTAMATE--CYSTEINE LIGASE 2-RELATED"/>
    <property type="match status" value="1"/>
</dbReference>
<dbReference type="EC" id="6.3.2.2" evidence="5"/>
<sequence length="379" mass="41038">MILRIGVEEEYFVVAPGSRKVVARGGAVVRRAAAELGDRASTEMIACLAEAKTAPCDDLDKLDEQIRDMRAAMARAAEREGVRLAATGTPVLGEVLPPPISAGARYAEGLATYRALDDEQCICSCHVHVEMPDRAQAVQVSNHLRPWLPTLMAMAANSPYWAGRDTGYACWRVMAWSRWPVAGPPPFFESLQHFEDLVGTLLRCGALLDVGTLFWDVRPSSHLPTVEVRLGDVAPTADEAVLFAALIRALVQVSLTAVEEGSAPPNPSPEILRAAYWLAARDGLSGGGIDVFTGRPVPQRRLVEDLVAHVRPALSDSGDLERVAAGVRFLLDHGTGADRQRAAYRRRELLSDVVDAMLLRPPGNRIGRVHASFSAYPSP</sequence>
<organism evidence="6 7">
    <name type="scientific">Actinomadura miaoliensis</name>
    <dbReference type="NCBI Taxonomy" id="430685"/>
    <lineage>
        <taxon>Bacteria</taxon>
        <taxon>Bacillati</taxon>
        <taxon>Actinomycetota</taxon>
        <taxon>Actinomycetes</taxon>
        <taxon>Streptosporangiales</taxon>
        <taxon>Thermomonosporaceae</taxon>
        <taxon>Actinomadura</taxon>
    </lineage>
</organism>
<evidence type="ECO:0000256" key="4">
    <source>
        <dbReference type="ARBA" id="ARBA00048819"/>
    </source>
</evidence>
<evidence type="ECO:0000313" key="7">
    <source>
        <dbReference type="Proteomes" id="UP001500683"/>
    </source>
</evidence>
<reference evidence="7" key="1">
    <citation type="journal article" date="2019" name="Int. J. Syst. Evol. Microbiol.">
        <title>The Global Catalogue of Microorganisms (GCM) 10K type strain sequencing project: providing services to taxonomists for standard genome sequencing and annotation.</title>
        <authorList>
            <consortium name="The Broad Institute Genomics Platform"/>
            <consortium name="The Broad Institute Genome Sequencing Center for Infectious Disease"/>
            <person name="Wu L."/>
            <person name="Ma J."/>
        </authorList>
    </citation>
    <scope>NUCLEOTIDE SEQUENCE [LARGE SCALE GENOMIC DNA]</scope>
    <source>
        <strain evidence="7">JCM 16702</strain>
    </source>
</reference>
<dbReference type="InterPro" id="IPR014746">
    <property type="entry name" value="Gln_synth/guanido_kin_cat_dom"/>
</dbReference>
<comment type="catalytic activity">
    <reaction evidence="4 5">
        <text>L-cysteine + L-glutamate + ATP = gamma-L-glutamyl-L-cysteine + ADP + phosphate + H(+)</text>
        <dbReference type="Rhea" id="RHEA:13285"/>
        <dbReference type="ChEBI" id="CHEBI:15378"/>
        <dbReference type="ChEBI" id="CHEBI:29985"/>
        <dbReference type="ChEBI" id="CHEBI:30616"/>
        <dbReference type="ChEBI" id="CHEBI:35235"/>
        <dbReference type="ChEBI" id="CHEBI:43474"/>
        <dbReference type="ChEBI" id="CHEBI:58173"/>
        <dbReference type="ChEBI" id="CHEBI:456216"/>
        <dbReference type="EC" id="6.3.2.2"/>
    </reaction>
</comment>
<gene>
    <name evidence="6" type="ORF">GCM10022214_63700</name>
</gene>
<proteinExistence type="inferred from homology"/>
<dbReference type="InterPro" id="IPR050141">
    <property type="entry name" value="GCL_type2/YbdK_subfam"/>
</dbReference>
<comment type="function">
    <text evidence="5">ATP-dependent carboxylate-amine ligase which exhibits weak glutamate--cysteine ligase activity.</text>
</comment>
<name>A0ABP7WNN4_9ACTN</name>
<keyword evidence="2 5" id="KW-0547">Nucleotide-binding</keyword>
<dbReference type="RefSeq" id="WP_344955020.1">
    <property type="nucleotide sequence ID" value="NZ_BAAAZG010000048.1"/>
</dbReference>
<comment type="caution">
    <text evidence="6">The sequence shown here is derived from an EMBL/GenBank/DDBJ whole genome shotgun (WGS) entry which is preliminary data.</text>
</comment>
<dbReference type="NCBIfam" id="TIGR02050">
    <property type="entry name" value="gshA_cyan_rel"/>
    <property type="match status" value="1"/>
</dbReference>
<dbReference type="GO" id="GO:0016874">
    <property type="term" value="F:ligase activity"/>
    <property type="evidence" value="ECO:0007669"/>
    <property type="project" value="UniProtKB-KW"/>
</dbReference>
<dbReference type="InterPro" id="IPR011793">
    <property type="entry name" value="YbdK"/>
</dbReference>
<dbReference type="Gene3D" id="3.30.590.20">
    <property type="match status" value="1"/>
</dbReference>
<dbReference type="HAMAP" id="MF_01609">
    <property type="entry name" value="Glu_cys_ligase_2"/>
    <property type="match status" value="1"/>
</dbReference>
<keyword evidence="1 5" id="KW-0436">Ligase</keyword>
<dbReference type="InterPro" id="IPR006336">
    <property type="entry name" value="GCS2"/>
</dbReference>
<dbReference type="NCBIfam" id="NF010041">
    <property type="entry name" value="PRK13517.1-1"/>
    <property type="match status" value="1"/>
</dbReference>
<evidence type="ECO:0000256" key="1">
    <source>
        <dbReference type="ARBA" id="ARBA00022598"/>
    </source>
</evidence>
<dbReference type="Pfam" id="PF04107">
    <property type="entry name" value="GCS2"/>
    <property type="match status" value="1"/>
</dbReference>
<dbReference type="Proteomes" id="UP001500683">
    <property type="component" value="Unassembled WGS sequence"/>
</dbReference>
<evidence type="ECO:0000256" key="3">
    <source>
        <dbReference type="ARBA" id="ARBA00022840"/>
    </source>
</evidence>
<dbReference type="PANTHER" id="PTHR36510:SF1">
    <property type="entry name" value="GLUTAMATE--CYSTEINE LIGASE 2-RELATED"/>
    <property type="match status" value="1"/>
</dbReference>